<evidence type="ECO:0000313" key="4">
    <source>
        <dbReference type="EMBL" id="PWN96856.1"/>
    </source>
</evidence>
<keyword evidence="5" id="KW-1185">Reference proteome</keyword>
<feature type="region of interest" description="Disordered" evidence="2">
    <location>
        <begin position="128"/>
        <end position="153"/>
    </location>
</feature>
<dbReference type="SMART" id="SM00853">
    <property type="entry name" value="MutL_C"/>
    <property type="match status" value="1"/>
</dbReference>
<dbReference type="InterPro" id="IPR014790">
    <property type="entry name" value="MutL_C"/>
</dbReference>
<accession>A0A316Z6F0</accession>
<proteinExistence type="inferred from homology"/>
<feature type="compositionally biased region" description="Low complexity" evidence="2">
    <location>
        <begin position="135"/>
        <end position="150"/>
    </location>
</feature>
<name>A0A316Z6F0_9BASI</name>
<dbReference type="Gene3D" id="3.30.1370.100">
    <property type="entry name" value="MutL, C-terminal domain, regulatory subdomain"/>
    <property type="match status" value="1"/>
</dbReference>
<dbReference type="EMBL" id="KZ819297">
    <property type="protein sequence ID" value="PWN96856.1"/>
    <property type="molecule type" value="Genomic_DNA"/>
</dbReference>
<dbReference type="GO" id="GO:0005524">
    <property type="term" value="F:ATP binding"/>
    <property type="evidence" value="ECO:0007669"/>
    <property type="project" value="InterPro"/>
</dbReference>
<dbReference type="Pfam" id="PF08676">
    <property type="entry name" value="MutL_C"/>
    <property type="match status" value="1"/>
</dbReference>
<dbReference type="GO" id="GO:0016887">
    <property type="term" value="F:ATP hydrolysis activity"/>
    <property type="evidence" value="ECO:0007669"/>
    <property type="project" value="InterPro"/>
</dbReference>
<dbReference type="SUPFAM" id="SSF55874">
    <property type="entry name" value="ATPase domain of HSP90 chaperone/DNA topoisomerase II/histidine kinase"/>
    <property type="match status" value="1"/>
</dbReference>
<dbReference type="Proteomes" id="UP000245946">
    <property type="component" value="Unassembled WGS sequence"/>
</dbReference>
<dbReference type="PANTHER" id="PTHR10073">
    <property type="entry name" value="DNA MISMATCH REPAIR PROTEIN MLH, PMS, MUTL"/>
    <property type="match status" value="1"/>
</dbReference>
<dbReference type="PANTHER" id="PTHR10073:SF47">
    <property type="entry name" value="DNA MISMATCH REPAIR PROTEIN MLH3"/>
    <property type="match status" value="1"/>
</dbReference>
<dbReference type="GO" id="GO:0032300">
    <property type="term" value="C:mismatch repair complex"/>
    <property type="evidence" value="ECO:0007669"/>
    <property type="project" value="InterPro"/>
</dbReference>
<dbReference type="OrthoDB" id="429932at2759"/>
<dbReference type="RefSeq" id="XP_025597135.1">
    <property type="nucleotide sequence ID" value="XM_025745375.1"/>
</dbReference>
<dbReference type="InterPro" id="IPR042120">
    <property type="entry name" value="MutL_C_dimsub"/>
</dbReference>
<protein>
    <recommendedName>
        <fullName evidence="3">MutL C-terminal dimerisation domain-containing protein</fullName>
    </recommendedName>
</protein>
<dbReference type="AlphaFoldDB" id="A0A316Z6F0"/>
<dbReference type="Gene3D" id="3.30.1540.20">
    <property type="entry name" value="MutL, C-terminal domain, dimerisation subdomain"/>
    <property type="match status" value="1"/>
</dbReference>
<dbReference type="InterPro" id="IPR036890">
    <property type="entry name" value="HATPase_C_sf"/>
</dbReference>
<reference evidence="4 5" key="1">
    <citation type="journal article" date="2018" name="Mol. Biol. Evol.">
        <title>Broad Genomic Sampling Reveals a Smut Pathogenic Ancestry of the Fungal Clade Ustilaginomycotina.</title>
        <authorList>
            <person name="Kijpornyongpan T."/>
            <person name="Mondo S.J."/>
            <person name="Barry K."/>
            <person name="Sandor L."/>
            <person name="Lee J."/>
            <person name="Lipzen A."/>
            <person name="Pangilinan J."/>
            <person name="LaButti K."/>
            <person name="Hainaut M."/>
            <person name="Henrissat B."/>
            <person name="Grigoriev I.V."/>
            <person name="Spatafora J.W."/>
            <person name="Aime M.C."/>
        </authorList>
    </citation>
    <scope>NUCLEOTIDE SEQUENCE [LARGE SCALE GENOMIC DNA]</scope>
    <source>
        <strain evidence="4 5">MCA 4186</strain>
    </source>
</reference>
<dbReference type="STRING" id="58919.A0A316Z6F0"/>
<sequence length="819" mass="87346">MSPPAARLHRSHSDAIEALPSSTRLLLCSTLALPTLASLLALLVHNALNAGARRIAVTLCLGPDDTADGPTPFIECADDGAGFSEAWLRTQEERVGSLAHAATVGGLSVETSVNGKRWSLIRRDGRTLHSGSMDSMPRSLRSQSSASRSAEVARDRGSVVRVDDLYSALPVRRTALQRSVSASCTACVSMFSMFALSAPRTHMTLCLRRDGKERVLARFAATESLMHRLGDALDVELCDRDVSPIDVLLPLTSSVSQHESTAVEAPRGTVRVRGLLALQSVPRGGQAIFWAGAPVFDDSAEGAALHDGVRSVFARSTFARSASGSPVKSPRAGYVLHLDVVLEAAHDAQEIVTREEGLVLGAVDSILQSVVADELCKRGLLAAPRRSKRAAAEGLQRAETAPPTPRLAAQSAASTSARPKRPRTSLGQRVADLAGARPLSSDAPAAFAAAVPTATVEQPRLPRFARPPSRLTKADFSRLRSDDPQAAPPDWLVQSLTGLVDPVLPRSTEADIPSLDTAVLEAPASPEMSPSRASQRARLSAHSARANAVPLPAAQLASRFFGGLSGGSDIQALHTSSLQDARVIEQIDRKFIASTIRLEEQQALVLLDQHAADERVRFELMLQPFLHGALTSTAASSILSAAQSIFLTPRSVSSLLEPAHAHSVARFGFLLGASSSSDLIDVHAVPSLLRERLGERETLSQTLQSIVEWLQDGGAGALEAAARLYVRDEPSGGNERMWMRGMRHLPSRLAELIASKACRGAIMFNDALEKEQCQRLLAQLAGTALPFQCAHGRPSMIPLCQLSSASVRRPVDWARLADA</sequence>
<dbReference type="InterPro" id="IPR038973">
    <property type="entry name" value="MutL/Mlh/Pms-like"/>
</dbReference>
<dbReference type="Gene3D" id="3.30.565.10">
    <property type="entry name" value="Histidine kinase-like ATPase, C-terminal domain"/>
    <property type="match status" value="1"/>
</dbReference>
<dbReference type="GO" id="GO:0006298">
    <property type="term" value="P:mismatch repair"/>
    <property type="evidence" value="ECO:0007669"/>
    <property type="project" value="InterPro"/>
</dbReference>
<dbReference type="SUPFAM" id="SSF118116">
    <property type="entry name" value="DNA mismatch repair protein MutL"/>
    <property type="match status" value="1"/>
</dbReference>
<evidence type="ECO:0000256" key="2">
    <source>
        <dbReference type="SAM" id="MobiDB-lite"/>
    </source>
</evidence>
<dbReference type="InterPro" id="IPR037198">
    <property type="entry name" value="MutL_C_sf"/>
</dbReference>
<dbReference type="GeneID" id="37272919"/>
<organism evidence="4 5">
    <name type="scientific">Tilletiopsis washingtonensis</name>
    <dbReference type="NCBI Taxonomy" id="58919"/>
    <lineage>
        <taxon>Eukaryota</taxon>
        <taxon>Fungi</taxon>
        <taxon>Dikarya</taxon>
        <taxon>Basidiomycota</taxon>
        <taxon>Ustilaginomycotina</taxon>
        <taxon>Exobasidiomycetes</taxon>
        <taxon>Entylomatales</taxon>
        <taxon>Entylomatales incertae sedis</taxon>
        <taxon>Tilletiopsis</taxon>
    </lineage>
</organism>
<evidence type="ECO:0000313" key="5">
    <source>
        <dbReference type="Proteomes" id="UP000245946"/>
    </source>
</evidence>
<gene>
    <name evidence="4" type="ORF">FA09DRAFT_361585</name>
</gene>
<evidence type="ECO:0000256" key="1">
    <source>
        <dbReference type="ARBA" id="ARBA00006082"/>
    </source>
</evidence>
<evidence type="ECO:0000259" key="3">
    <source>
        <dbReference type="SMART" id="SM00853"/>
    </source>
</evidence>
<feature type="domain" description="MutL C-terminal dimerisation" evidence="3">
    <location>
        <begin position="583"/>
        <end position="768"/>
    </location>
</feature>
<comment type="similarity">
    <text evidence="1">Belongs to the DNA mismatch repair MutL/HexB family.</text>
</comment>
<dbReference type="InterPro" id="IPR042121">
    <property type="entry name" value="MutL_C_regsub"/>
</dbReference>
<dbReference type="GO" id="GO:0140664">
    <property type="term" value="F:ATP-dependent DNA damage sensor activity"/>
    <property type="evidence" value="ECO:0007669"/>
    <property type="project" value="InterPro"/>
</dbReference>
<feature type="region of interest" description="Disordered" evidence="2">
    <location>
        <begin position="391"/>
        <end position="428"/>
    </location>
</feature>